<keyword evidence="2" id="KW-1185">Reference proteome</keyword>
<gene>
    <name evidence="1" type="ORF">TNCV_2145461</name>
</gene>
<organism evidence="1 2">
    <name type="scientific">Trichonephila clavipes</name>
    <name type="common">Golden silk orbweaver</name>
    <name type="synonym">Nephila clavipes</name>
    <dbReference type="NCBI Taxonomy" id="2585209"/>
    <lineage>
        <taxon>Eukaryota</taxon>
        <taxon>Metazoa</taxon>
        <taxon>Ecdysozoa</taxon>
        <taxon>Arthropoda</taxon>
        <taxon>Chelicerata</taxon>
        <taxon>Arachnida</taxon>
        <taxon>Araneae</taxon>
        <taxon>Araneomorphae</taxon>
        <taxon>Entelegynae</taxon>
        <taxon>Araneoidea</taxon>
        <taxon>Nephilidae</taxon>
        <taxon>Trichonephila</taxon>
    </lineage>
</organism>
<reference evidence="1" key="1">
    <citation type="submission" date="2020-08" db="EMBL/GenBank/DDBJ databases">
        <title>Multicomponent nature underlies the extraordinary mechanical properties of spider dragline silk.</title>
        <authorList>
            <person name="Kono N."/>
            <person name="Nakamura H."/>
            <person name="Mori M."/>
            <person name="Yoshida Y."/>
            <person name="Ohtoshi R."/>
            <person name="Malay A.D."/>
            <person name="Moran D.A.P."/>
            <person name="Tomita M."/>
            <person name="Numata K."/>
            <person name="Arakawa K."/>
        </authorList>
    </citation>
    <scope>NUCLEOTIDE SEQUENCE</scope>
</reference>
<evidence type="ECO:0000313" key="1">
    <source>
        <dbReference type="EMBL" id="GFY19853.1"/>
    </source>
</evidence>
<name>A0A8X6VRP8_TRICX</name>
<sequence length="240" mass="28139">MVTRLKRYLEVLEEIIKTLHKSEKQDEGLRSSKNGPFRRIKEISDMKCLIQDKKTKRTNVKNSEKKKLFTLVRTSRFLKLGYALYENSMSLQHYKKAGEVVLESPIAEGSLTTVSDENIKKMIKLITKDHRLTVCMIVDELQINRGSLRQIVSQKLRLRKTYCRLGPHHLTDVQRLYSILFETKDVTPDFLNYIVTEDKTWCLINDSESKRHEMAFTCITSLEKGQSRKTTRQNDARHLF</sequence>
<dbReference type="InterPro" id="IPR052709">
    <property type="entry name" value="Transposase-MT_Hybrid"/>
</dbReference>
<dbReference type="AlphaFoldDB" id="A0A8X6VRP8"/>
<evidence type="ECO:0000313" key="2">
    <source>
        <dbReference type="Proteomes" id="UP000887159"/>
    </source>
</evidence>
<dbReference type="Proteomes" id="UP000887159">
    <property type="component" value="Unassembled WGS sequence"/>
</dbReference>
<dbReference type="PANTHER" id="PTHR46060:SF1">
    <property type="entry name" value="MARINER MOS1 TRANSPOSASE-LIKE PROTEIN"/>
    <property type="match status" value="1"/>
</dbReference>
<dbReference type="EMBL" id="BMAU01021354">
    <property type="protein sequence ID" value="GFY19853.1"/>
    <property type="molecule type" value="Genomic_DNA"/>
</dbReference>
<comment type="caution">
    <text evidence="1">The sequence shown here is derived from an EMBL/GenBank/DDBJ whole genome shotgun (WGS) entry which is preliminary data.</text>
</comment>
<protein>
    <submittedName>
        <fullName evidence="1">Uncharacterized protein</fullName>
    </submittedName>
</protein>
<dbReference type="PANTHER" id="PTHR46060">
    <property type="entry name" value="MARINER MOS1 TRANSPOSASE-LIKE PROTEIN"/>
    <property type="match status" value="1"/>
</dbReference>
<accession>A0A8X6VRP8</accession>
<proteinExistence type="predicted"/>